<accession>A0A1I2VQZ4</accession>
<dbReference type="Pfam" id="PF02583">
    <property type="entry name" value="Trns_repr_metal"/>
    <property type="match status" value="1"/>
</dbReference>
<keyword evidence="1" id="KW-0238">DNA-binding</keyword>
<reference evidence="2" key="1">
    <citation type="submission" date="2016-10" db="EMBL/GenBank/DDBJ databases">
        <authorList>
            <person name="Varghese N."/>
            <person name="Submissions S."/>
        </authorList>
    </citation>
    <scope>NUCLEOTIDE SEQUENCE [LARGE SCALE GENOMIC DNA]</scope>
    <source>
        <strain evidence="2">ATCC 700379</strain>
    </source>
</reference>
<dbReference type="STRING" id="269670.SAMN02982927_03221"/>
<dbReference type="AlphaFoldDB" id="A0A1I2VQZ4"/>
<proteinExistence type="predicted"/>
<organism evidence="1 2">
    <name type="scientific">Sporolactobacillus nakayamae</name>
    <dbReference type="NCBI Taxonomy" id="269670"/>
    <lineage>
        <taxon>Bacteria</taxon>
        <taxon>Bacillati</taxon>
        <taxon>Bacillota</taxon>
        <taxon>Bacilli</taxon>
        <taxon>Bacillales</taxon>
        <taxon>Sporolactobacillaceae</taxon>
        <taxon>Sporolactobacillus</taxon>
    </lineage>
</organism>
<dbReference type="RefSeq" id="WP_093674587.1">
    <property type="nucleotide sequence ID" value="NZ_FOOY01000029.1"/>
</dbReference>
<evidence type="ECO:0000313" key="1">
    <source>
        <dbReference type="EMBL" id="SFG91658.1"/>
    </source>
</evidence>
<dbReference type="Gene3D" id="1.20.58.1000">
    <property type="entry name" value="Metal-sensitive repressor, helix protomer"/>
    <property type="match status" value="1"/>
</dbReference>
<dbReference type="InterPro" id="IPR038390">
    <property type="entry name" value="Metal_Tscrpt_repr_sf"/>
</dbReference>
<dbReference type="EMBL" id="FOOY01000029">
    <property type="protein sequence ID" value="SFG91658.1"/>
    <property type="molecule type" value="Genomic_DNA"/>
</dbReference>
<dbReference type="Proteomes" id="UP000198752">
    <property type="component" value="Unassembled WGS sequence"/>
</dbReference>
<dbReference type="InterPro" id="IPR003735">
    <property type="entry name" value="Metal_Tscrpt_repr"/>
</dbReference>
<gene>
    <name evidence="1" type="ORF">SAMN02982927_03221</name>
</gene>
<dbReference type="PANTHER" id="PTHR33677">
    <property type="entry name" value="TRANSCRIPTIONAL REPRESSOR FRMR-RELATED"/>
    <property type="match status" value="1"/>
</dbReference>
<dbReference type="PANTHER" id="PTHR33677:SF3">
    <property type="entry name" value="COPPER-SENSING TRANSCRIPTIONAL REPRESSOR RICR"/>
    <property type="match status" value="1"/>
</dbReference>
<evidence type="ECO:0000313" key="2">
    <source>
        <dbReference type="Proteomes" id="UP000198752"/>
    </source>
</evidence>
<name>A0A1I2VQZ4_9BACL</name>
<protein>
    <submittedName>
        <fullName evidence="1">DNA-binding transcriptional regulator, FrmR family</fullName>
    </submittedName>
</protein>
<dbReference type="GO" id="GO:0003677">
    <property type="term" value="F:DNA binding"/>
    <property type="evidence" value="ECO:0007669"/>
    <property type="project" value="UniProtKB-KW"/>
</dbReference>
<dbReference type="OrthoDB" id="9811244at2"/>
<dbReference type="GO" id="GO:0045892">
    <property type="term" value="P:negative regulation of DNA-templated transcription"/>
    <property type="evidence" value="ECO:0007669"/>
    <property type="project" value="UniProtKB-ARBA"/>
</dbReference>
<dbReference type="GO" id="GO:0046872">
    <property type="term" value="F:metal ion binding"/>
    <property type="evidence" value="ECO:0007669"/>
    <property type="project" value="InterPro"/>
</dbReference>
<sequence length="116" mass="13149">MEEHKNECTCGEKLSDCADVSANRAPLVPRTSEEKRKIMNRLKRVEGQVRGIEKMIEDDRYCVDILIQLSAVQAALQTIGFSVLERHTKSCVAKAVEEGHGEEQINELLKVLKHFK</sequence>
<keyword evidence="2" id="KW-1185">Reference proteome</keyword>